<sequence>MRIPLIGKEIPPLTHFLPLLVGLMCFGLFAMAGLMLITPHLEPEARGPAGNPVALSAQGFKGLRELLEADGYRTSLNRQETGRPDLKDLAIVTFDSDGAIYNAEREYVEGEEKPQKIQPPVSASSSESSSGSASSSFDTASASKAAQDAYNREMAEASASKASQDASSTSAEGADPKHRDEAAMDVYATPSAEKGKRLLYEPVGRAVLVVAPKWDANPMAGHPRWAADPFLKSPGDIFTQLTLLSPIESRCIRVEGECAYRITYKRLDYRLTRAPAAKGRSYALTPAAGQTVITKGYTSGRIRGLQSITGPNLTPLLLGPNGEVLLSRVNPMPGDKPFKVPIYLLSDPDLLNNQILADPERVAGALSIIDSVAPKTGTKPTIAFDVTFNSLAYEQDFMHHVARVPFVGIPLALIVMALALMWSAFSRFGPAHDPATETPHGRGVVILADNAARLIAKAGRQPKLAPAYAQMIRDQALKATGLFQHTTAPDEMAERLSEKYNTPERFAALSAEAQTLTNPMQLLTWARRLHQWKAAIVKTET</sequence>
<feature type="transmembrane region" description="Helical" evidence="2">
    <location>
        <begin position="16"/>
        <end position="37"/>
    </location>
</feature>
<feature type="compositionally biased region" description="Low complexity" evidence="1">
    <location>
        <begin position="122"/>
        <end position="146"/>
    </location>
</feature>
<dbReference type="RefSeq" id="WP_272749333.1">
    <property type="nucleotide sequence ID" value="NZ_JAQQKX010000016.1"/>
</dbReference>
<feature type="compositionally biased region" description="Low complexity" evidence="1">
    <location>
        <begin position="156"/>
        <end position="171"/>
    </location>
</feature>
<evidence type="ECO:0000313" key="4">
    <source>
        <dbReference type="Proteomes" id="UP001214854"/>
    </source>
</evidence>
<dbReference type="Proteomes" id="UP001214854">
    <property type="component" value="Unassembled WGS sequence"/>
</dbReference>
<feature type="region of interest" description="Disordered" evidence="1">
    <location>
        <begin position="107"/>
        <end position="181"/>
    </location>
</feature>
<accession>A0ABT5HY70</accession>
<keyword evidence="2" id="KW-1133">Transmembrane helix</keyword>
<comment type="caution">
    <text evidence="3">The sequence shown here is derived from an EMBL/GenBank/DDBJ whole genome shotgun (WGS) entry which is preliminary data.</text>
</comment>
<keyword evidence="2" id="KW-0812">Transmembrane</keyword>
<evidence type="ECO:0000256" key="2">
    <source>
        <dbReference type="SAM" id="Phobius"/>
    </source>
</evidence>
<keyword evidence="4" id="KW-1185">Reference proteome</keyword>
<proteinExistence type="predicted"/>
<keyword evidence="2" id="KW-0472">Membrane</keyword>
<organism evidence="3 4">
    <name type="scientific">Asticcacaulis aquaticus</name>
    <dbReference type="NCBI Taxonomy" id="2984212"/>
    <lineage>
        <taxon>Bacteria</taxon>
        <taxon>Pseudomonadati</taxon>
        <taxon>Pseudomonadota</taxon>
        <taxon>Alphaproteobacteria</taxon>
        <taxon>Caulobacterales</taxon>
        <taxon>Caulobacteraceae</taxon>
        <taxon>Asticcacaulis</taxon>
    </lineage>
</organism>
<evidence type="ECO:0008006" key="5">
    <source>
        <dbReference type="Google" id="ProtNLM"/>
    </source>
</evidence>
<feature type="transmembrane region" description="Helical" evidence="2">
    <location>
        <begin position="404"/>
        <end position="425"/>
    </location>
</feature>
<dbReference type="EMBL" id="JAQQKX010000016">
    <property type="protein sequence ID" value="MDC7684862.1"/>
    <property type="molecule type" value="Genomic_DNA"/>
</dbReference>
<protein>
    <recommendedName>
        <fullName evidence="5">DUF4350 domain-containing protein</fullName>
    </recommendedName>
</protein>
<evidence type="ECO:0000256" key="1">
    <source>
        <dbReference type="SAM" id="MobiDB-lite"/>
    </source>
</evidence>
<evidence type="ECO:0000313" key="3">
    <source>
        <dbReference type="EMBL" id="MDC7684862.1"/>
    </source>
</evidence>
<name>A0ABT5HY70_9CAUL</name>
<reference evidence="3 4" key="1">
    <citation type="submission" date="2023-01" db="EMBL/GenBank/DDBJ databases">
        <title>Novel species of the genus Asticcacaulis isolated from rivers.</title>
        <authorList>
            <person name="Lu H."/>
        </authorList>
    </citation>
    <scope>NUCLEOTIDE SEQUENCE [LARGE SCALE GENOMIC DNA]</scope>
    <source>
        <strain evidence="3 4">BYS171W</strain>
    </source>
</reference>
<gene>
    <name evidence="3" type="ORF">PQU92_16375</name>
</gene>